<keyword evidence="2" id="KW-1185">Reference proteome</keyword>
<name>A0ACC2BGQ3_DIPCM</name>
<dbReference type="EMBL" id="CM055106">
    <property type="protein sequence ID" value="KAJ7528988.1"/>
    <property type="molecule type" value="Genomic_DNA"/>
</dbReference>
<organism evidence="1 2">
    <name type="scientific">Diphasiastrum complanatum</name>
    <name type="common">Issler's clubmoss</name>
    <name type="synonym">Lycopodium complanatum</name>
    <dbReference type="NCBI Taxonomy" id="34168"/>
    <lineage>
        <taxon>Eukaryota</taxon>
        <taxon>Viridiplantae</taxon>
        <taxon>Streptophyta</taxon>
        <taxon>Embryophyta</taxon>
        <taxon>Tracheophyta</taxon>
        <taxon>Lycopodiopsida</taxon>
        <taxon>Lycopodiales</taxon>
        <taxon>Lycopodiaceae</taxon>
        <taxon>Lycopodioideae</taxon>
        <taxon>Diphasiastrum</taxon>
    </lineage>
</organism>
<gene>
    <name evidence="1" type="ORF">O6H91_15G028600</name>
</gene>
<dbReference type="Proteomes" id="UP001162992">
    <property type="component" value="Chromosome 15"/>
</dbReference>
<comment type="caution">
    <text evidence="1">The sequence shown here is derived from an EMBL/GenBank/DDBJ whole genome shotgun (WGS) entry which is preliminary data.</text>
</comment>
<accession>A0ACC2BGQ3</accession>
<proteinExistence type="predicted"/>
<evidence type="ECO:0000313" key="2">
    <source>
        <dbReference type="Proteomes" id="UP001162992"/>
    </source>
</evidence>
<sequence>MDSPQREPNPPQSSLQESPFFKYLCSLSPIKTSKFVHVPQTYSEMTFPPPPTVFVSPPVRSHKGLSLPRSSCTLTNDHRDLVSEMAVSAEISIEPGLLEDSWVTRNKSCPSGSTQEVDYEFCFVTDYCDQHMKTGSINLGDEESRHCAASNKCSIQYETKHIEQYSSEPSDGELYGTDLEVNERQLHENNINQKFETLLGHPLKGSIVRSLTVECKKVCGGFVESIEHDTRQNISGKLNVANSAEDETVMMDDLNHLSQKQLENTVQKHKSCLVSEVSEGSIPRNENFNFPDVLHDLDNLAQDQSTSTVFIAIPKGVAAYYQENGTELVTLCPNDHQPTDNLEKTAIHHDVHEGARCIKKEISLHALHFMEGRFSSQLGTSIRASGIGPRGFRRRCLDFEISEGRRKSLGDKVSLSIHDIANAAEQTSFVSPNISNMSLCERAAAASDATNSEASISDNVMNHFSFGDYQSDEEMVTNMVHNIPKCTNDSALVATKNKVAGKNHQDPGSSRGSVNIPSGIGLHLNSLHTNVRTLMVSNSSSPLSGCLYAPAVTEVHSGSYEGCVYSTGQEANISVGSFASSGPRLVVSLVEKTKINQQATMASGSSHLGVLDSSTCFQSVLVEQQLQGEDVRVERKTNSFETMLQEDLSQQDFSDVAEILSQSPHSPKKRSSGSKDKGSEGCKHCKCKKSRCLKLYCECFAAGVYCVDSCTCHECFNKPEYEETVLGTRHQIESRNPLAFAPKILRAAESSPADGGEDLTSTPASGRHKRGCNCKKSLCLKKYCECYQAGVGCSEGCRCEGCKNIYGRKEGAEENEEKELHLDAGDKDPSLGKPETIKLENAAQKSDQRCINKDISPITPSFELGWHAKSTAKSRHGKKRTSDQAGSPLYLPSAPNSGKPSKLSTPPCNFGKSSQNDIPQATSNMKNAGSPSSKVITSNMNELSPRWDGLDDICTLTPLPQHPSRPLPTSTSNLDKTVATLSLNRQDKEQPLRSLALRIASSDGTCSLALQKASNSSSMPATPLLPSTLFSTTNKSPHEQEGIDEDCLATFGEDHVEQYVSTNIDETSRPFKTRTTRSSPKQKRVTPPHCEVSKIRIAGSPARKSPGLRKFILQTLPPDKQQSQTGGLVSTGSDEA</sequence>
<evidence type="ECO:0000313" key="1">
    <source>
        <dbReference type="EMBL" id="KAJ7528988.1"/>
    </source>
</evidence>
<protein>
    <submittedName>
        <fullName evidence="1">Uncharacterized protein</fullName>
    </submittedName>
</protein>
<reference evidence="2" key="1">
    <citation type="journal article" date="2024" name="Proc. Natl. Acad. Sci. U.S.A.">
        <title>Extraordinary preservation of gene collinearity over three hundred million years revealed in homosporous lycophytes.</title>
        <authorList>
            <person name="Li C."/>
            <person name="Wickell D."/>
            <person name="Kuo L.Y."/>
            <person name="Chen X."/>
            <person name="Nie B."/>
            <person name="Liao X."/>
            <person name="Peng D."/>
            <person name="Ji J."/>
            <person name="Jenkins J."/>
            <person name="Williams M."/>
            <person name="Shu S."/>
            <person name="Plott C."/>
            <person name="Barry K."/>
            <person name="Rajasekar S."/>
            <person name="Grimwood J."/>
            <person name="Han X."/>
            <person name="Sun S."/>
            <person name="Hou Z."/>
            <person name="He W."/>
            <person name="Dai G."/>
            <person name="Sun C."/>
            <person name="Schmutz J."/>
            <person name="Leebens-Mack J.H."/>
            <person name="Li F.W."/>
            <person name="Wang L."/>
        </authorList>
    </citation>
    <scope>NUCLEOTIDE SEQUENCE [LARGE SCALE GENOMIC DNA]</scope>
    <source>
        <strain evidence="2">cv. PW_Plant_1</strain>
    </source>
</reference>